<organism evidence="2 3">
    <name type="scientific">Halogranum gelatinilyticum</name>
    <dbReference type="NCBI Taxonomy" id="660521"/>
    <lineage>
        <taxon>Archaea</taxon>
        <taxon>Methanobacteriati</taxon>
        <taxon>Methanobacteriota</taxon>
        <taxon>Stenosarchaea group</taxon>
        <taxon>Halobacteria</taxon>
        <taxon>Halobacteriales</taxon>
        <taxon>Haloferacaceae</taxon>
    </lineage>
</organism>
<feature type="compositionally biased region" description="Basic residues" evidence="1">
    <location>
        <begin position="176"/>
        <end position="185"/>
    </location>
</feature>
<feature type="compositionally biased region" description="Basic and acidic residues" evidence="1">
    <location>
        <begin position="147"/>
        <end position="158"/>
    </location>
</feature>
<accession>A0A1G9QQK2</accession>
<dbReference type="InterPro" id="IPR046783">
    <property type="entry name" value="HTH_63"/>
</dbReference>
<reference evidence="3" key="1">
    <citation type="submission" date="2016-10" db="EMBL/GenBank/DDBJ databases">
        <authorList>
            <person name="Varghese N."/>
            <person name="Submissions S."/>
        </authorList>
    </citation>
    <scope>NUCLEOTIDE SEQUENCE [LARGE SCALE GENOMIC DNA]</scope>
    <source>
        <strain evidence="3">CGMCC 1.10119</strain>
    </source>
</reference>
<protein>
    <submittedName>
        <fullName evidence="2">Uncharacterized protein</fullName>
    </submittedName>
</protein>
<dbReference type="EMBL" id="FNHL01000001">
    <property type="protein sequence ID" value="SDM13308.1"/>
    <property type="molecule type" value="Genomic_DNA"/>
</dbReference>
<evidence type="ECO:0000313" key="2">
    <source>
        <dbReference type="EMBL" id="SDM13308.1"/>
    </source>
</evidence>
<dbReference type="RefSeq" id="WP_139173275.1">
    <property type="nucleotide sequence ID" value="NZ_FNHL01000001.1"/>
</dbReference>
<gene>
    <name evidence="2" type="ORF">SAMN04487949_0981</name>
</gene>
<proteinExistence type="predicted"/>
<keyword evidence="3" id="KW-1185">Reference proteome</keyword>
<feature type="compositionally biased region" description="Low complexity" evidence="1">
    <location>
        <begin position="159"/>
        <end position="171"/>
    </location>
</feature>
<evidence type="ECO:0000313" key="3">
    <source>
        <dbReference type="Proteomes" id="UP000199451"/>
    </source>
</evidence>
<dbReference type="OrthoDB" id="241883at2157"/>
<feature type="region of interest" description="Disordered" evidence="1">
    <location>
        <begin position="143"/>
        <end position="185"/>
    </location>
</feature>
<dbReference type="AlphaFoldDB" id="A0A1G9QQK2"/>
<evidence type="ECO:0000256" key="1">
    <source>
        <dbReference type="SAM" id="MobiDB-lite"/>
    </source>
</evidence>
<name>A0A1G9QQK2_9EURY</name>
<sequence length="185" mass="20562">MTQTPEGETRVELWVNAPDDAEYEPLVAHLERLEAAGEVDAYVVYHWGHELDVSSDRLQCVEDQLARERVAAFKQWATENGCTVLGLGERATVGVGRMGPEVTVEQLPPVLLAEYVDDDLRRVTPCSAGDEHVSERLATLDSTELPVDGRETKTRAEVVESAEPATAEAEAGPQPSRRRLTRWRR</sequence>
<dbReference type="Proteomes" id="UP000199451">
    <property type="component" value="Unassembled WGS sequence"/>
</dbReference>
<dbReference type="Pfam" id="PF20575">
    <property type="entry name" value="HTH_63"/>
    <property type="match status" value="1"/>
</dbReference>